<evidence type="ECO:0000256" key="1">
    <source>
        <dbReference type="SAM" id="Phobius"/>
    </source>
</evidence>
<protein>
    <submittedName>
        <fullName evidence="2">2-keto-3-deoxygluconate permease</fullName>
    </submittedName>
</protein>
<reference evidence="2 3" key="1">
    <citation type="submission" date="2019-09" db="EMBL/GenBank/DDBJ databases">
        <title>Reversal of blaTEM antimicrobial resistance by CRISPR-Cas9 in clinical E. coli and other Enterobacteriaceae strains.</title>
        <authorList>
            <person name="Tagliaferri T."/>
            <person name="Guimaraes N."/>
            <person name="Pereira M."/>
            <person name="Felicori L."/>
            <person name="Horz H.-P."/>
            <person name="Santos S."/>
            <person name="Mendes T."/>
        </authorList>
    </citation>
    <scope>NUCLEOTIDE SEQUENCE [LARGE SCALE GENOMIC DNA]</scope>
    <source>
        <strain evidence="2 3">E2_blaTEM_MG</strain>
    </source>
</reference>
<comment type="caution">
    <text evidence="2">The sequence shown here is derived from an EMBL/GenBank/DDBJ whole genome shotgun (WGS) entry which is preliminary data.</text>
</comment>
<proteinExistence type="predicted"/>
<organism evidence="2 3">
    <name type="scientific">Enterobacter hormaechei</name>
    <dbReference type="NCBI Taxonomy" id="158836"/>
    <lineage>
        <taxon>Bacteria</taxon>
        <taxon>Pseudomonadati</taxon>
        <taxon>Pseudomonadota</taxon>
        <taxon>Gammaproteobacteria</taxon>
        <taxon>Enterobacterales</taxon>
        <taxon>Enterobacteriaceae</taxon>
        <taxon>Enterobacter</taxon>
        <taxon>Enterobacter cloacae complex</taxon>
    </lineage>
</organism>
<feature type="transmembrane region" description="Helical" evidence="1">
    <location>
        <begin position="6"/>
        <end position="27"/>
    </location>
</feature>
<gene>
    <name evidence="2" type="ORF">F9C29_04335</name>
</gene>
<keyword evidence="1" id="KW-0472">Membrane</keyword>
<evidence type="ECO:0000313" key="3">
    <source>
        <dbReference type="Proteomes" id="UP000476281"/>
    </source>
</evidence>
<feature type="non-terminal residue" evidence="2">
    <location>
        <position position="1"/>
    </location>
</feature>
<dbReference type="AlphaFoldDB" id="A0A6L3Y8Q9"/>
<keyword evidence="1" id="KW-0812">Transmembrane</keyword>
<evidence type="ECO:0000313" key="2">
    <source>
        <dbReference type="EMBL" id="KAB2528730.1"/>
    </source>
</evidence>
<dbReference type="EMBL" id="WBSZ01000066">
    <property type="protein sequence ID" value="KAB2528730.1"/>
    <property type="molecule type" value="Genomic_DNA"/>
</dbReference>
<name>A0A6L3Y8Q9_9ENTR</name>
<sequence>AVSGTALVAASVIVTAILVPVITALYARRFGHVPESRTEPEAVEMHH</sequence>
<dbReference type="Proteomes" id="UP000476281">
    <property type="component" value="Unassembled WGS sequence"/>
</dbReference>
<accession>A0A6L3Y8Q9</accession>
<keyword evidence="1" id="KW-1133">Transmembrane helix</keyword>